<evidence type="ECO:0000313" key="2">
    <source>
        <dbReference type="Proteomes" id="UP000220768"/>
    </source>
</evidence>
<protein>
    <recommendedName>
        <fullName evidence="3">General secretion pathway protein GspK</fullName>
    </recommendedName>
</protein>
<organism evidence="1 2">
    <name type="scientific">Rhizobium chutanense</name>
    <dbReference type="NCBI Taxonomy" id="2035448"/>
    <lineage>
        <taxon>Bacteria</taxon>
        <taxon>Pseudomonadati</taxon>
        <taxon>Pseudomonadota</taxon>
        <taxon>Alphaproteobacteria</taxon>
        <taxon>Hyphomicrobiales</taxon>
        <taxon>Rhizobiaceae</taxon>
        <taxon>Rhizobium/Agrobacterium group</taxon>
        <taxon>Rhizobium</taxon>
    </lineage>
</organism>
<evidence type="ECO:0008006" key="3">
    <source>
        <dbReference type="Google" id="ProtNLM"/>
    </source>
</evidence>
<dbReference type="Proteomes" id="UP000220768">
    <property type="component" value="Unassembled WGS sequence"/>
</dbReference>
<reference evidence="1 2" key="1">
    <citation type="submission" date="2017-09" db="EMBL/GenBank/DDBJ databases">
        <title>Comparative genomics of rhizobia isolated from Phaseolus vulgaris in China.</title>
        <authorList>
            <person name="Tong W."/>
        </authorList>
    </citation>
    <scope>NUCLEOTIDE SEQUENCE [LARGE SCALE GENOMIC DNA]</scope>
    <source>
        <strain evidence="1 2">C5</strain>
    </source>
</reference>
<gene>
    <name evidence="1" type="ORF">CO666_32705</name>
</gene>
<dbReference type="AlphaFoldDB" id="A0A2A6J1Y7"/>
<sequence>MPKGNCYGDDGFALLAVLAFLLLFAALLLPFSSAARLAALTSSHDFEHARLSYAAEAVNAYLADKLASDTSWKGSIKRDAGADGMSCRIKDLTLAFRMVNHAGLIDLNVATTTTIAAGLAALGLDDRQAGAVANSIVAFRSPQRDTALPIGPEADFGLKHAPFEDVVELFDFTEMRRFTPEQLGEIFTVDSHSAFIDRDLASKPLQSILAKLDGAVHDGSNAFPTYTLTTRISRRGDTAIDAGIFTVSKDRQTGRHSSALAISTTAKAALPSCNLVLGTDITTWFEEAFG</sequence>
<evidence type="ECO:0000313" key="1">
    <source>
        <dbReference type="EMBL" id="PDT00065.1"/>
    </source>
</evidence>
<name>A0A2A6J1Y7_9HYPH</name>
<comment type="caution">
    <text evidence="1">The sequence shown here is derived from an EMBL/GenBank/DDBJ whole genome shotgun (WGS) entry which is preliminary data.</text>
</comment>
<dbReference type="EMBL" id="NWSV01000054">
    <property type="protein sequence ID" value="PDT00065.1"/>
    <property type="molecule type" value="Genomic_DNA"/>
</dbReference>
<keyword evidence="2" id="KW-1185">Reference proteome</keyword>
<accession>A0A2A6J1Y7</accession>
<proteinExistence type="predicted"/>